<sequence>MSLARFLIKRLLQGVFVVWGVVTIVFGLRVIAPGDPANVLLPPDVGPEVRQQVIADLGLDQPLYVQYWEFVSGIALGVPEGLFNIATGQPVGGLGLGTSLTTGTSVASRVGRSLPATLELAIMATVVAVVIAIPLGVISATNRYSVPDYGATLFSLAGISTPNFWLGVMLIIVLAVQLDLFPTSQRAIGIPGVVDLLVSGQLVAAAEGFRTWLWYITLPAITLGTYFTALITRLTRSGMLDELGKTYVRASRAKGLPDALVRYKHVLRNTLIPIITVVGLQLGTLIGGAVITEFVFDWPGLGQVLINSINSRDWPMVQGSLIVIAVGFVVVNIVVDTLYTLVNPRVGFD</sequence>
<comment type="similarity">
    <text evidence="7">Belongs to the binding-protein-dependent transport system permease family.</text>
</comment>
<keyword evidence="4 7" id="KW-0812">Transmembrane</keyword>
<evidence type="ECO:0000256" key="2">
    <source>
        <dbReference type="ARBA" id="ARBA00022448"/>
    </source>
</evidence>
<feature type="domain" description="ABC transmembrane type-1" evidence="8">
    <location>
        <begin position="114"/>
        <end position="339"/>
    </location>
</feature>
<dbReference type="PANTHER" id="PTHR43163">
    <property type="entry name" value="DIPEPTIDE TRANSPORT SYSTEM PERMEASE PROTEIN DPPB-RELATED"/>
    <property type="match status" value="1"/>
</dbReference>
<evidence type="ECO:0000256" key="5">
    <source>
        <dbReference type="ARBA" id="ARBA00022989"/>
    </source>
</evidence>
<accession>A0A1H0AX89</accession>
<dbReference type="SUPFAM" id="SSF161098">
    <property type="entry name" value="MetI-like"/>
    <property type="match status" value="1"/>
</dbReference>
<dbReference type="Pfam" id="PF19300">
    <property type="entry name" value="BPD_transp_1_N"/>
    <property type="match status" value="1"/>
</dbReference>
<gene>
    <name evidence="9" type="ORF">SAMN05192554_1317</name>
</gene>
<evidence type="ECO:0000313" key="9">
    <source>
        <dbReference type="EMBL" id="SDN38047.1"/>
    </source>
</evidence>
<evidence type="ECO:0000256" key="7">
    <source>
        <dbReference type="RuleBase" id="RU363032"/>
    </source>
</evidence>
<dbReference type="CDD" id="cd06261">
    <property type="entry name" value="TM_PBP2"/>
    <property type="match status" value="1"/>
</dbReference>
<keyword evidence="10" id="KW-1185">Reference proteome</keyword>
<comment type="subcellular location">
    <subcellularLocation>
        <location evidence="1 7">Cell membrane</location>
        <topology evidence="1 7">Multi-pass membrane protein</topology>
    </subcellularLocation>
</comment>
<dbReference type="STRING" id="996166.SAMN05192554_1317"/>
<dbReference type="GO" id="GO:0071916">
    <property type="term" value="F:dipeptide transmembrane transporter activity"/>
    <property type="evidence" value="ECO:0007669"/>
    <property type="project" value="TreeGrafter"/>
</dbReference>
<organism evidence="9 10">
    <name type="scientific">Haloarchaeobius iranensis</name>
    <dbReference type="NCBI Taxonomy" id="996166"/>
    <lineage>
        <taxon>Archaea</taxon>
        <taxon>Methanobacteriati</taxon>
        <taxon>Methanobacteriota</taxon>
        <taxon>Stenosarchaea group</taxon>
        <taxon>Halobacteria</taxon>
        <taxon>Halobacteriales</taxon>
        <taxon>Halorubellaceae</taxon>
        <taxon>Haloarchaeobius</taxon>
    </lineage>
</organism>
<feature type="transmembrane region" description="Helical" evidence="7">
    <location>
        <begin position="153"/>
        <end position="176"/>
    </location>
</feature>
<dbReference type="Pfam" id="PF00528">
    <property type="entry name" value="BPD_transp_1"/>
    <property type="match status" value="1"/>
</dbReference>
<dbReference type="Proteomes" id="UP000199370">
    <property type="component" value="Unassembled WGS sequence"/>
</dbReference>
<keyword evidence="3" id="KW-1003">Cell membrane</keyword>
<evidence type="ECO:0000256" key="6">
    <source>
        <dbReference type="ARBA" id="ARBA00023136"/>
    </source>
</evidence>
<protein>
    <submittedName>
        <fullName evidence="9">Peptide/nickel transport system permease protein</fullName>
    </submittedName>
</protein>
<feature type="transmembrane region" description="Helical" evidence="7">
    <location>
        <begin position="212"/>
        <end position="231"/>
    </location>
</feature>
<name>A0A1H0AX89_9EURY</name>
<feature type="transmembrane region" description="Helical" evidence="7">
    <location>
        <begin position="316"/>
        <end position="335"/>
    </location>
</feature>
<dbReference type="OrthoDB" id="44105at2157"/>
<dbReference type="EMBL" id="FNIA01000031">
    <property type="protein sequence ID" value="SDN38047.1"/>
    <property type="molecule type" value="Genomic_DNA"/>
</dbReference>
<feature type="transmembrane region" description="Helical" evidence="7">
    <location>
        <begin position="12"/>
        <end position="32"/>
    </location>
</feature>
<keyword evidence="2 7" id="KW-0813">Transport</keyword>
<reference evidence="9 10" key="1">
    <citation type="submission" date="2016-10" db="EMBL/GenBank/DDBJ databases">
        <authorList>
            <person name="de Groot N.N."/>
        </authorList>
    </citation>
    <scope>NUCLEOTIDE SEQUENCE [LARGE SCALE GENOMIC DNA]</scope>
    <source>
        <strain evidence="10">EB21,IBRC-M 10013,KCTC 4048</strain>
    </source>
</reference>
<dbReference type="Gene3D" id="1.10.3720.10">
    <property type="entry name" value="MetI-like"/>
    <property type="match status" value="1"/>
</dbReference>
<dbReference type="AlphaFoldDB" id="A0A1H0AX89"/>
<proteinExistence type="inferred from homology"/>
<evidence type="ECO:0000256" key="4">
    <source>
        <dbReference type="ARBA" id="ARBA00022692"/>
    </source>
</evidence>
<dbReference type="InterPro" id="IPR000515">
    <property type="entry name" value="MetI-like"/>
</dbReference>
<keyword evidence="5 7" id="KW-1133">Transmembrane helix</keyword>
<dbReference type="GO" id="GO:0005886">
    <property type="term" value="C:plasma membrane"/>
    <property type="evidence" value="ECO:0007669"/>
    <property type="project" value="UniProtKB-SubCell"/>
</dbReference>
<feature type="transmembrane region" description="Helical" evidence="7">
    <location>
        <begin position="120"/>
        <end position="141"/>
    </location>
</feature>
<feature type="transmembrane region" description="Helical" evidence="7">
    <location>
        <begin position="271"/>
        <end position="296"/>
    </location>
</feature>
<dbReference type="InterPro" id="IPR035906">
    <property type="entry name" value="MetI-like_sf"/>
</dbReference>
<evidence type="ECO:0000256" key="1">
    <source>
        <dbReference type="ARBA" id="ARBA00004651"/>
    </source>
</evidence>
<keyword evidence="6 7" id="KW-0472">Membrane</keyword>
<evidence type="ECO:0000256" key="3">
    <source>
        <dbReference type="ARBA" id="ARBA00022475"/>
    </source>
</evidence>
<evidence type="ECO:0000313" key="10">
    <source>
        <dbReference type="Proteomes" id="UP000199370"/>
    </source>
</evidence>
<dbReference type="PANTHER" id="PTHR43163:SF6">
    <property type="entry name" value="DIPEPTIDE TRANSPORT SYSTEM PERMEASE PROTEIN DPPB-RELATED"/>
    <property type="match status" value="1"/>
</dbReference>
<evidence type="ECO:0000259" key="8">
    <source>
        <dbReference type="PROSITE" id="PS50928"/>
    </source>
</evidence>
<dbReference type="RefSeq" id="WP_089736174.1">
    <property type="nucleotide sequence ID" value="NZ_FNIA01000031.1"/>
</dbReference>
<dbReference type="InterPro" id="IPR045621">
    <property type="entry name" value="BPD_transp_1_N"/>
</dbReference>
<dbReference type="PROSITE" id="PS50928">
    <property type="entry name" value="ABC_TM1"/>
    <property type="match status" value="1"/>
</dbReference>